<accession>A0AAE3AY92</accession>
<feature type="transmembrane region" description="Helical" evidence="1">
    <location>
        <begin position="199"/>
        <end position="221"/>
    </location>
</feature>
<dbReference type="PANTHER" id="PTHR37308">
    <property type="entry name" value="INTEGRAL MEMBRANE PROTEIN"/>
    <property type="match status" value="1"/>
</dbReference>
<evidence type="ECO:0000256" key="1">
    <source>
        <dbReference type="SAM" id="Phobius"/>
    </source>
</evidence>
<feature type="transmembrane region" description="Helical" evidence="1">
    <location>
        <begin position="83"/>
        <end position="103"/>
    </location>
</feature>
<feature type="transmembrane region" description="Helical" evidence="1">
    <location>
        <begin position="233"/>
        <end position="254"/>
    </location>
</feature>
<evidence type="ECO:0000313" key="3">
    <source>
        <dbReference type="Proteomes" id="UP001199355"/>
    </source>
</evidence>
<feature type="transmembrane region" description="Helical" evidence="1">
    <location>
        <begin position="174"/>
        <end position="193"/>
    </location>
</feature>
<protein>
    <submittedName>
        <fullName evidence="2">DUF368 domain-containing protein</fullName>
    </submittedName>
</protein>
<reference evidence="2 3" key="1">
    <citation type="submission" date="2021-10" db="EMBL/GenBank/DDBJ databases">
        <title>Anaerobic single-cell dispensing facilitates the cultivation of human gut bacteria.</title>
        <authorList>
            <person name="Afrizal A."/>
        </authorList>
    </citation>
    <scope>NUCLEOTIDE SEQUENCE [LARGE SCALE GENOMIC DNA]</scope>
    <source>
        <strain evidence="2 3">CLA-AA-H244</strain>
    </source>
</reference>
<dbReference type="EMBL" id="JAJEQF010000056">
    <property type="protein sequence ID" value="MCC2169016.1"/>
    <property type="molecule type" value="Genomic_DNA"/>
</dbReference>
<proteinExistence type="predicted"/>
<feature type="transmembrane region" description="Helical" evidence="1">
    <location>
        <begin position="266"/>
        <end position="284"/>
    </location>
</feature>
<keyword evidence="3" id="KW-1185">Reference proteome</keyword>
<keyword evidence="1" id="KW-1133">Transmembrane helix</keyword>
<dbReference type="PANTHER" id="PTHR37308:SF1">
    <property type="entry name" value="POLYPRENYL-PHOSPHATE TRANSPORTER"/>
    <property type="match status" value="1"/>
</dbReference>
<dbReference type="RefSeq" id="WP_117962358.1">
    <property type="nucleotide sequence ID" value="NZ_JAJEQF010000056.1"/>
</dbReference>
<keyword evidence="1" id="KW-0812">Transmembrane</keyword>
<organism evidence="2 3">
    <name type="scientific">Gallintestinimicrobium propionicum</name>
    <dbReference type="NCBI Taxonomy" id="2981770"/>
    <lineage>
        <taxon>Bacteria</taxon>
        <taxon>Bacillati</taxon>
        <taxon>Bacillota</taxon>
        <taxon>Clostridia</taxon>
        <taxon>Lachnospirales</taxon>
        <taxon>Lachnospiraceae</taxon>
        <taxon>Gallintestinimicrobium</taxon>
    </lineage>
</organism>
<comment type="caution">
    <text evidence="2">The sequence shown here is derived from an EMBL/GenBank/DDBJ whole genome shotgun (WGS) entry which is preliminary data.</text>
</comment>
<dbReference type="InterPro" id="IPR007163">
    <property type="entry name" value="VCA0040-like"/>
</dbReference>
<dbReference type="AlphaFoldDB" id="A0AAE3AY92"/>
<evidence type="ECO:0000313" key="2">
    <source>
        <dbReference type="EMBL" id="MCC2169016.1"/>
    </source>
</evidence>
<keyword evidence="1" id="KW-0472">Membrane</keyword>
<feature type="transmembrane region" description="Helical" evidence="1">
    <location>
        <begin position="53"/>
        <end position="77"/>
    </location>
</feature>
<dbReference type="Pfam" id="PF04018">
    <property type="entry name" value="VCA0040-like"/>
    <property type="match status" value="1"/>
</dbReference>
<gene>
    <name evidence="2" type="ORF">LKD45_15220</name>
</gene>
<sequence length="291" mass="31074">MIKEAIGGFCMALADSVPGVSGGTVAFIMGFYDQFIGSVHDLAFGKMEDKKKAIAYLIKLGIGWIIGMGLAVVILSALFESHIYVVSSLFIGFIAGAIPLIIREERDGFKQFGKGILFLILGIVLVAGITWLNGRAGTSSMDLSHFQLGNAIKLFFIGMIAISAMFLPGISGSTLLLIFGVYIPVISAIRAVLGLQLSYVPNLIFFGLGIVAGACSVVKIIKVCLERFRPQTLYCIVGMMVGSFYAIVMGPTTLEEAQAPLAFSSFHWIAGIIGLALVLGMQFVKEKGKKA</sequence>
<feature type="transmembrane region" description="Helical" evidence="1">
    <location>
        <begin position="146"/>
        <end position="167"/>
    </location>
</feature>
<name>A0AAE3AY92_9FIRM</name>
<feature type="transmembrane region" description="Helical" evidence="1">
    <location>
        <begin position="115"/>
        <end position="134"/>
    </location>
</feature>
<dbReference type="Proteomes" id="UP001199355">
    <property type="component" value="Unassembled WGS sequence"/>
</dbReference>